<feature type="chain" id="PRO_5035944617" description="Adipocyte plasma membrane-associated protein" evidence="1">
    <location>
        <begin position="19"/>
        <end position="148"/>
    </location>
</feature>
<keyword evidence="3" id="KW-1185">Reference proteome</keyword>
<evidence type="ECO:0000313" key="2">
    <source>
        <dbReference type="EMBL" id="CAG5128453.1"/>
    </source>
</evidence>
<dbReference type="Pfam" id="PF20067">
    <property type="entry name" value="SSL_N"/>
    <property type="match status" value="1"/>
</dbReference>
<dbReference type="Gene3D" id="2.120.10.30">
    <property type="entry name" value="TolB, C-terminal domain"/>
    <property type="match status" value="1"/>
</dbReference>
<dbReference type="PANTHER" id="PTHR10426">
    <property type="entry name" value="STRICTOSIDINE SYNTHASE-RELATED"/>
    <property type="match status" value="1"/>
</dbReference>
<dbReference type="GO" id="GO:0012505">
    <property type="term" value="C:endomembrane system"/>
    <property type="evidence" value="ECO:0007669"/>
    <property type="project" value="TreeGrafter"/>
</dbReference>
<feature type="signal peptide" evidence="1">
    <location>
        <begin position="1"/>
        <end position="18"/>
    </location>
</feature>
<evidence type="ECO:0000313" key="3">
    <source>
        <dbReference type="Proteomes" id="UP000678393"/>
    </source>
</evidence>
<dbReference type="PANTHER" id="PTHR10426:SF88">
    <property type="entry name" value="ADIPOCYTE PLASMA MEMBRANE-ASSOCIATED PROTEIN HEMOMUCIN-RELATED"/>
    <property type="match status" value="1"/>
</dbReference>
<sequence length="148" mass="16169">MLALTSVLFFVTVPRLLAEKLTAVKFDLGGVPPNLTGPLKQNFDLTEAERYKVNELKGPESFVFYRGHIFTGLSDGRIVDISDCGVRTVAKMASPGCKSEQECGRPLGLRLDSRGGLIVADSSNGIYRVNVETGEKQLPLLIKDLSQR</sequence>
<proteinExistence type="predicted"/>
<organism evidence="2 3">
    <name type="scientific">Candidula unifasciata</name>
    <dbReference type="NCBI Taxonomy" id="100452"/>
    <lineage>
        <taxon>Eukaryota</taxon>
        <taxon>Metazoa</taxon>
        <taxon>Spiralia</taxon>
        <taxon>Lophotrochozoa</taxon>
        <taxon>Mollusca</taxon>
        <taxon>Gastropoda</taxon>
        <taxon>Heterobranchia</taxon>
        <taxon>Euthyneura</taxon>
        <taxon>Panpulmonata</taxon>
        <taxon>Eupulmonata</taxon>
        <taxon>Stylommatophora</taxon>
        <taxon>Helicina</taxon>
        <taxon>Helicoidea</taxon>
        <taxon>Geomitridae</taxon>
        <taxon>Candidula</taxon>
    </lineage>
</organism>
<keyword evidence="1" id="KW-0732">Signal</keyword>
<accession>A0A8S3ZGA4</accession>
<dbReference type="Proteomes" id="UP000678393">
    <property type="component" value="Unassembled WGS sequence"/>
</dbReference>
<dbReference type="InterPro" id="IPR011042">
    <property type="entry name" value="6-blade_b-propeller_TolB-like"/>
</dbReference>
<dbReference type="SUPFAM" id="SSF63829">
    <property type="entry name" value="Calcium-dependent phosphotriesterase"/>
    <property type="match status" value="1"/>
</dbReference>
<name>A0A8S3ZGA4_9EUPU</name>
<evidence type="ECO:0000256" key="1">
    <source>
        <dbReference type="SAM" id="SignalP"/>
    </source>
</evidence>
<gene>
    <name evidence="2" type="ORF">CUNI_LOCUS14011</name>
</gene>
<dbReference type="GO" id="GO:0016787">
    <property type="term" value="F:hydrolase activity"/>
    <property type="evidence" value="ECO:0007669"/>
    <property type="project" value="TreeGrafter"/>
</dbReference>
<evidence type="ECO:0008006" key="4">
    <source>
        <dbReference type="Google" id="ProtNLM"/>
    </source>
</evidence>
<dbReference type="EMBL" id="CAJHNH020003071">
    <property type="protein sequence ID" value="CAG5128453.1"/>
    <property type="molecule type" value="Genomic_DNA"/>
</dbReference>
<dbReference type="OrthoDB" id="5307922at2759"/>
<protein>
    <recommendedName>
        <fullName evidence="4">Adipocyte plasma membrane-associated protein</fullName>
    </recommendedName>
</protein>
<comment type="caution">
    <text evidence="2">The sequence shown here is derived from an EMBL/GenBank/DDBJ whole genome shotgun (WGS) entry which is preliminary data.</text>
</comment>
<reference evidence="2" key="1">
    <citation type="submission" date="2021-04" db="EMBL/GenBank/DDBJ databases">
        <authorList>
            <consortium name="Molecular Ecology Group"/>
        </authorList>
    </citation>
    <scope>NUCLEOTIDE SEQUENCE</scope>
</reference>
<dbReference type="AlphaFoldDB" id="A0A8S3ZGA4"/>